<dbReference type="SUPFAM" id="SSF54427">
    <property type="entry name" value="NTF2-like"/>
    <property type="match status" value="3"/>
</dbReference>
<feature type="domain" description="SnoaL-like" evidence="1">
    <location>
        <begin position="7"/>
        <end position="141"/>
    </location>
</feature>
<dbReference type="Gene3D" id="3.10.450.50">
    <property type="match status" value="3"/>
</dbReference>
<organism evidence="2 3">
    <name type="scientific">Sphingobium indicum BiD32</name>
    <dbReference type="NCBI Taxonomy" id="1301087"/>
    <lineage>
        <taxon>Bacteria</taxon>
        <taxon>Pseudomonadati</taxon>
        <taxon>Pseudomonadota</taxon>
        <taxon>Alphaproteobacteria</taxon>
        <taxon>Sphingomonadales</taxon>
        <taxon>Sphingomonadaceae</taxon>
        <taxon>Sphingobium</taxon>
    </lineage>
</organism>
<dbReference type="AlphaFoldDB" id="N1MQ36"/>
<evidence type="ECO:0000313" key="3">
    <source>
        <dbReference type="Proteomes" id="UP000013201"/>
    </source>
</evidence>
<reference evidence="2 3" key="1">
    <citation type="submission" date="2013-03" db="EMBL/GenBank/DDBJ databases">
        <authorList>
            <person name="Le V."/>
        </authorList>
    </citation>
    <scope>NUCLEOTIDE SEQUENCE [LARGE SCALE GENOMIC DNA]</scope>
    <source>
        <strain evidence="2 3">BiD32</strain>
    </source>
</reference>
<protein>
    <recommendedName>
        <fullName evidence="1">SnoaL-like domain-containing protein</fullName>
    </recommendedName>
</protein>
<feature type="domain" description="SnoaL-like" evidence="1">
    <location>
        <begin position="363"/>
        <end position="487"/>
    </location>
</feature>
<gene>
    <name evidence="2" type="ORF">EBBID32_37060</name>
</gene>
<evidence type="ECO:0000259" key="1">
    <source>
        <dbReference type="Pfam" id="PF13577"/>
    </source>
</evidence>
<dbReference type="RefSeq" id="WP_006963160.1">
    <property type="nucleotide sequence ID" value="NZ_CAVK010000193.1"/>
</dbReference>
<reference evidence="3" key="2">
    <citation type="submission" date="2013-04" db="EMBL/GenBank/DDBJ databases">
        <title>Bisphenol A degrading Sphingobium sp. strain BiD32.</title>
        <authorList>
            <person name="Nielsen J.L."/>
            <person name="Zhou N.A."/>
            <person name="Kjeldal H."/>
        </authorList>
    </citation>
    <scope>NUCLEOTIDE SEQUENCE [LARGE SCALE GENOMIC DNA]</scope>
    <source>
        <strain evidence="3">BiD32</strain>
    </source>
</reference>
<dbReference type="OrthoDB" id="7585039at2"/>
<sequence length="533" mass="60102">MALATVQDLLDEREIAEQLVNYCRGVDRLDRDLLASVWHADGTVAVGADGLPRPIGYAIEDIVRQHESLTFHHHNLADPLIRIAGDRAVSEANVVVIRRKAIQGSGANESNGAEGPWRDEHVRIRFLDQWSRRDGRWAIDHHRIIPVVAWEQLSAGLTGGVSRRDRTDPVYAHLHSLGGEGVFATRANDISELRAERDIRRQLATYSRGVDRFDPDIWKSFWHADATLRYEAVALEAVAHDIALMMTLGHYPWAAHQHQSMRAAIRVCGDQAVSETMNFSMLHGYADHAGDAVQDHFRGRYLDTWERREGKWAIKQRFTPRGAVWQQAVKSEMGQFMRRDRSDPSYALFASLEKAEADDLTLLADEQAIKACMRVACCALDRLDAALLQSVWWPGARLVDRTHNIDGDADAVNEQLLGKLAAMGGSVHLITLTAIDINDDRAMSETYFENSLVQQRSACGVTAHRHVRGRYLDRWSKRDGRWGLDHREIIQDFAWEQETGDQDFTHSPERLANDPFDQLFVGEFSLTGGVPIG</sequence>
<dbReference type="Proteomes" id="UP000013201">
    <property type="component" value="Unassembled WGS sequence"/>
</dbReference>
<comment type="caution">
    <text evidence="2">The sequence shown here is derived from an EMBL/GenBank/DDBJ whole genome shotgun (WGS) entry which is preliminary data.</text>
</comment>
<dbReference type="InterPro" id="IPR032710">
    <property type="entry name" value="NTF2-like_dom_sf"/>
</dbReference>
<proteinExistence type="predicted"/>
<accession>N1MQ36</accession>
<dbReference type="Pfam" id="PF13577">
    <property type="entry name" value="SnoaL_4"/>
    <property type="match status" value="3"/>
</dbReference>
<dbReference type="EMBL" id="CAVK010000193">
    <property type="protein sequence ID" value="CCW19340.1"/>
    <property type="molecule type" value="Genomic_DNA"/>
</dbReference>
<evidence type="ECO:0000313" key="2">
    <source>
        <dbReference type="EMBL" id="CCW19340.1"/>
    </source>
</evidence>
<name>N1MQ36_9SPHN</name>
<dbReference type="InterPro" id="IPR037401">
    <property type="entry name" value="SnoaL-like"/>
</dbReference>
<feature type="domain" description="SnoaL-like" evidence="1">
    <location>
        <begin position="192"/>
        <end position="317"/>
    </location>
</feature>
<keyword evidence="3" id="KW-1185">Reference proteome</keyword>